<comment type="caution">
    <text evidence="2">The sequence shown here is derived from an EMBL/GenBank/DDBJ whole genome shotgun (WGS) entry which is preliminary data.</text>
</comment>
<dbReference type="Proteomes" id="UP000279275">
    <property type="component" value="Unassembled WGS sequence"/>
</dbReference>
<dbReference type="InterPro" id="IPR035070">
    <property type="entry name" value="Streptogrisin_prodomain"/>
</dbReference>
<keyword evidence="1" id="KW-0732">Signal</keyword>
<evidence type="ECO:0000313" key="3">
    <source>
        <dbReference type="Proteomes" id="UP000279275"/>
    </source>
</evidence>
<dbReference type="PROSITE" id="PS51318">
    <property type="entry name" value="TAT"/>
    <property type="match status" value="1"/>
</dbReference>
<dbReference type="AlphaFoldDB" id="A0A3M2KSH6"/>
<keyword evidence="2" id="KW-0378">Hydrolase</keyword>
<keyword evidence="2" id="KW-0645">Protease</keyword>
<proteinExistence type="predicted"/>
<name>A0A3M2KSH6_9NOCA</name>
<feature type="chain" id="PRO_5039049618" evidence="1">
    <location>
        <begin position="30"/>
        <end position="114"/>
    </location>
</feature>
<reference evidence="2 3" key="1">
    <citation type="submission" date="2018-10" db="EMBL/GenBank/DDBJ databases">
        <title>Isolation from cow dung.</title>
        <authorList>
            <person name="Ling L."/>
        </authorList>
    </citation>
    <scope>NUCLEOTIDE SEQUENCE [LARGE SCALE GENOMIC DNA]</scope>
    <source>
        <strain evidence="2 3">NEAU-LL90</strain>
    </source>
</reference>
<keyword evidence="3" id="KW-1185">Reference proteome</keyword>
<dbReference type="EMBL" id="RFFH01000039">
    <property type="protein sequence ID" value="RMI27626.1"/>
    <property type="molecule type" value="Genomic_DNA"/>
</dbReference>
<feature type="non-terminal residue" evidence="2">
    <location>
        <position position="114"/>
    </location>
</feature>
<dbReference type="InterPro" id="IPR006311">
    <property type="entry name" value="TAT_signal"/>
</dbReference>
<evidence type="ECO:0000313" key="2">
    <source>
        <dbReference type="EMBL" id="RMI27626.1"/>
    </source>
</evidence>
<dbReference type="GO" id="GO:0006508">
    <property type="term" value="P:proteolysis"/>
    <property type="evidence" value="ECO:0007669"/>
    <property type="project" value="UniProtKB-KW"/>
</dbReference>
<evidence type="ECO:0000256" key="1">
    <source>
        <dbReference type="SAM" id="SignalP"/>
    </source>
</evidence>
<dbReference type="Gene3D" id="3.30.300.50">
    <property type="match status" value="1"/>
</dbReference>
<protein>
    <submittedName>
        <fullName evidence="2">Protease</fullName>
    </submittedName>
</protein>
<organism evidence="2 3">
    <name type="scientific">Nocardia stercoris</name>
    <dbReference type="NCBI Taxonomy" id="2483361"/>
    <lineage>
        <taxon>Bacteria</taxon>
        <taxon>Bacillati</taxon>
        <taxon>Actinomycetota</taxon>
        <taxon>Actinomycetes</taxon>
        <taxon>Mycobacteriales</taxon>
        <taxon>Nocardiaceae</taxon>
        <taxon>Nocardia</taxon>
    </lineage>
</organism>
<accession>A0A3M2KSH6</accession>
<dbReference type="GO" id="GO:0008233">
    <property type="term" value="F:peptidase activity"/>
    <property type="evidence" value="ECO:0007669"/>
    <property type="project" value="UniProtKB-KW"/>
</dbReference>
<gene>
    <name evidence="2" type="ORF">EBN03_33385</name>
</gene>
<feature type="signal peptide" evidence="1">
    <location>
        <begin position="1"/>
        <end position="29"/>
    </location>
</feature>
<sequence length="114" mass="11637">MRSTHVRRAAMIGTTALLLVAPGAALTLAEPAAPAPASPTSALPADLVAAIQRDLGLSPDQYLDRAETGQNLVRFADSIRGTFPDSFAGAWLDADGTPVVGLADGPDKDAARTA</sequence>